<accession>A0AAE0NN05</accession>
<dbReference type="EMBL" id="JAULSN010000001">
    <property type="protein sequence ID" value="KAK3384440.1"/>
    <property type="molecule type" value="Genomic_DNA"/>
</dbReference>
<sequence length="463" mass="49355">MAVRVLIFAGAPESHALDWRSSGLLADFEDSIAPFAGVKKAVSLTSLNPTTAAAAAAAAAPSASEAEAEAEPAGVETETETEASSLAVPKHAMWRSLPLEQARYRTDTAMTAATASATFVVPDQMETAHLSWDVSQLTSEPTGGGRGLDGLEPQFFTTTCLSLAAVDLPERGGGGPVPNQAAAHQEEVISQFYEHSMAIHELNEQRLASSQFSITGGSFADSQTAPTSSFTHANDTTSFLGADGSGNGAEAMPVREPLSFRGSSHLSDLKDIPSAAYLVKILPQTMSCNLIVGIISISQPRMVKTRWGSIKYLVEVLVGDETRAGFAITFWLTSDTVAQSLLAGLRPLDVVLLQNVALNVFTNQVYGSSLRKDLTKAHLLYRAKLDSQDVQGHYGPSDLTSGKPAHLQLDKTRLVRDWVLRFVGDSRNHQTVDGGSNNTSASKASKTGPTRPRWHLPPLDDTQ</sequence>
<feature type="region of interest" description="Disordered" evidence="1">
    <location>
        <begin position="429"/>
        <end position="463"/>
    </location>
</feature>
<feature type="compositionally biased region" description="Polar residues" evidence="1">
    <location>
        <begin position="223"/>
        <end position="239"/>
    </location>
</feature>
<reference evidence="2" key="2">
    <citation type="submission" date="2023-06" db="EMBL/GenBank/DDBJ databases">
        <authorList>
            <consortium name="Lawrence Berkeley National Laboratory"/>
            <person name="Haridas S."/>
            <person name="Hensen N."/>
            <person name="Bonometti L."/>
            <person name="Westerberg I."/>
            <person name="Brannstrom I.O."/>
            <person name="Guillou S."/>
            <person name="Cros-Aarteil S."/>
            <person name="Calhoun S."/>
            <person name="Kuo A."/>
            <person name="Mondo S."/>
            <person name="Pangilinan J."/>
            <person name="Riley R."/>
            <person name="Labutti K."/>
            <person name="Andreopoulos B."/>
            <person name="Lipzen A."/>
            <person name="Chen C."/>
            <person name="Yanf M."/>
            <person name="Daum C."/>
            <person name="Ng V."/>
            <person name="Clum A."/>
            <person name="Steindorff A."/>
            <person name="Ohm R."/>
            <person name="Martin F."/>
            <person name="Silar P."/>
            <person name="Natvig D."/>
            <person name="Lalanne C."/>
            <person name="Gautier V."/>
            <person name="Ament-Velasquez S.L."/>
            <person name="Kruys A."/>
            <person name="Hutchinson M.I."/>
            <person name="Powell A.J."/>
            <person name="Barry K."/>
            <person name="Miller A.N."/>
            <person name="Grigoriev I.V."/>
            <person name="Debuchy R."/>
            <person name="Gladieux P."/>
            <person name="Thoren M.H."/>
            <person name="Johannesson H."/>
        </authorList>
    </citation>
    <scope>NUCLEOTIDE SEQUENCE</scope>
    <source>
        <strain evidence="2">CBS 958.72</strain>
    </source>
</reference>
<name>A0AAE0NN05_9PEZI</name>
<evidence type="ECO:0008006" key="4">
    <source>
        <dbReference type="Google" id="ProtNLM"/>
    </source>
</evidence>
<reference evidence="2" key="1">
    <citation type="journal article" date="2023" name="Mol. Phylogenet. Evol.">
        <title>Genome-scale phylogeny and comparative genomics of the fungal order Sordariales.</title>
        <authorList>
            <person name="Hensen N."/>
            <person name="Bonometti L."/>
            <person name="Westerberg I."/>
            <person name="Brannstrom I.O."/>
            <person name="Guillou S."/>
            <person name="Cros-Aarteil S."/>
            <person name="Calhoun S."/>
            <person name="Haridas S."/>
            <person name="Kuo A."/>
            <person name="Mondo S."/>
            <person name="Pangilinan J."/>
            <person name="Riley R."/>
            <person name="LaButti K."/>
            <person name="Andreopoulos B."/>
            <person name="Lipzen A."/>
            <person name="Chen C."/>
            <person name="Yan M."/>
            <person name="Daum C."/>
            <person name="Ng V."/>
            <person name="Clum A."/>
            <person name="Steindorff A."/>
            <person name="Ohm R.A."/>
            <person name="Martin F."/>
            <person name="Silar P."/>
            <person name="Natvig D.O."/>
            <person name="Lalanne C."/>
            <person name="Gautier V."/>
            <person name="Ament-Velasquez S.L."/>
            <person name="Kruys A."/>
            <person name="Hutchinson M.I."/>
            <person name="Powell A.J."/>
            <person name="Barry K."/>
            <person name="Miller A.N."/>
            <person name="Grigoriev I.V."/>
            <person name="Debuchy R."/>
            <person name="Gladieux P."/>
            <person name="Hiltunen Thoren M."/>
            <person name="Johannesson H."/>
        </authorList>
    </citation>
    <scope>NUCLEOTIDE SEQUENCE</scope>
    <source>
        <strain evidence="2">CBS 958.72</strain>
    </source>
</reference>
<proteinExistence type="predicted"/>
<dbReference type="Proteomes" id="UP001287356">
    <property type="component" value="Unassembled WGS sequence"/>
</dbReference>
<organism evidence="2 3">
    <name type="scientific">Lasiosphaeria ovina</name>
    <dbReference type="NCBI Taxonomy" id="92902"/>
    <lineage>
        <taxon>Eukaryota</taxon>
        <taxon>Fungi</taxon>
        <taxon>Dikarya</taxon>
        <taxon>Ascomycota</taxon>
        <taxon>Pezizomycotina</taxon>
        <taxon>Sordariomycetes</taxon>
        <taxon>Sordariomycetidae</taxon>
        <taxon>Sordariales</taxon>
        <taxon>Lasiosphaeriaceae</taxon>
        <taxon>Lasiosphaeria</taxon>
    </lineage>
</organism>
<dbReference type="InterPro" id="IPR012340">
    <property type="entry name" value="NA-bd_OB-fold"/>
</dbReference>
<feature type="region of interest" description="Disordered" evidence="1">
    <location>
        <begin position="223"/>
        <end position="246"/>
    </location>
</feature>
<comment type="caution">
    <text evidence="2">The sequence shown here is derived from an EMBL/GenBank/DDBJ whole genome shotgun (WGS) entry which is preliminary data.</text>
</comment>
<protein>
    <recommendedName>
        <fullName evidence="4">Nucleic acid-binding, OB-fold protein</fullName>
    </recommendedName>
</protein>
<dbReference type="Gene3D" id="2.40.50.140">
    <property type="entry name" value="Nucleic acid-binding proteins"/>
    <property type="match status" value="1"/>
</dbReference>
<feature type="region of interest" description="Disordered" evidence="1">
    <location>
        <begin position="63"/>
        <end position="86"/>
    </location>
</feature>
<feature type="compositionally biased region" description="Polar residues" evidence="1">
    <location>
        <begin position="431"/>
        <end position="448"/>
    </location>
</feature>
<keyword evidence="3" id="KW-1185">Reference proteome</keyword>
<gene>
    <name evidence="2" type="ORF">B0T24DRAFT_85414</name>
</gene>
<evidence type="ECO:0000256" key="1">
    <source>
        <dbReference type="SAM" id="MobiDB-lite"/>
    </source>
</evidence>
<dbReference type="AlphaFoldDB" id="A0AAE0NN05"/>
<evidence type="ECO:0000313" key="2">
    <source>
        <dbReference type="EMBL" id="KAK3384440.1"/>
    </source>
</evidence>
<evidence type="ECO:0000313" key="3">
    <source>
        <dbReference type="Proteomes" id="UP001287356"/>
    </source>
</evidence>